<dbReference type="GO" id="GO:0003676">
    <property type="term" value="F:nucleic acid binding"/>
    <property type="evidence" value="ECO:0007669"/>
    <property type="project" value="InterPro"/>
</dbReference>
<dbReference type="GO" id="GO:0004523">
    <property type="term" value="F:RNA-DNA hybrid ribonuclease activity"/>
    <property type="evidence" value="ECO:0007669"/>
    <property type="project" value="InterPro"/>
</dbReference>
<dbReference type="InParanoid" id="A0A2P5BNN7"/>
<dbReference type="InterPro" id="IPR002156">
    <property type="entry name" value="RNaseH_domain"/>
</dbReference>
<dbReference type="InterPro" id="IPR053151">
    <property type="entry name" value="RNase_H-like"/>
</dbReference>
<accession>A0A2P5BNN7</accession>
<dbReference type="AlphaFoldDB" id="A0A2P5BNN7"/>
<sequence>MTIGQFKLNTNVSIVTGQNSVGLGVVIREHNGYVVAASSSSFPGCLSLLNAELIGVHEGLSFAKSLGCELSVLKYDSLVVINGLKC</sequence>
<keyword evidence="3" id="KW-1185">Reference proteome</keyword>
<reference evidence="3" key="1">
    <citation type="submission" date="2016-06" db="EMBL/GenBank/DDBJ databases">
        <title>Parallel loss of symbiosis genes in relatives of nitrogen-fixing non-legume Parasponia.</title>
        <authorList>
            <person name="Van Velzen R."/>
            <person name="Holmer R."/>
            <person name="Bu F."/>
            <person name="Rutten L."/>
            <person name="Van Zeijl A."/>
            <person name="Liu W."/>
            <person name="Santuari L."/>
            <person name="Cao Q."/>
            <person name="Sharma T."/>
            <person name="Shen D."/>
            <person name="Roswanjaya Y."/>
            <person name="Wardhani T."/>
            <person name="Kalhor M.S."/>
            <person name="Jansen J."/>
            <person name="Van den Hoogen J."/>
            <person name="Gungor B."/>
            <person name="Hartog M."/>
            <person name="Hontelez J."/>
            <person name="Verver J."/>
            <person name="Yang W.-C."/>
            <person name="Schijlen E."/>
            <person name="Repin R."/>
            <person name="Schilthuizen M."/>
            <person name="Schranz E."/>
            <person name="Heidstra R."/>
            <person name="Miyata K."/>
            <person name="Fedorova E."/>
            <person name="Kohlen W."/>
            <person name="Bisseling T."/>
            <person name="Smit S."/>
            <person name="Geurts R."/>
        </authorList>
    </citation>
    <scope>NUCLEOTIDE SEQUENCE [LARGE SCALE GENOMIC DNA]</scope>
    <source>
        <strain evidence="3">cv. RG33-2</strain>
    </source>
</reference>
<dbReference type="InterPro" id="IPR044730">
    <property type="entry name" value="RNase_H-like_dom_plant"/>
</dbReference>
<dbReference type="CDD" id="cd06222">
    <property type="entry name" value="RNase_H_like"/>
    <property type="match status" value="1"/>
</dbReference>
<dbReference type="Pfam" id="PF13456">
    <property type="entry name" value="RVT_3"/>
    <property type="match status" value="1"/>
</dbReference>
<evidence type="ECO:0000259" key="1">
    <source>
        <dbReference type="Pfam" id="PF13456"/>
    </source>
</evidence>
<dbReference type="OrthoDB" id="1749266at2759"/>
<organism evidence="2 3">
    <name type="scientific">Trema orientale</name>
    <name type="common">Charcoal tree</name>
    <name type="synonym">Celtis orientalis</name>
    <dbReference type="NCBI Taxonomy" id="63057"/>
    <lineage>
        <taxon>Eukaryota</taxon>
        <taxon>Viridiplantae</taxon>
        <taxon>Streptophyta</taxon>
        <taxon>Embryophyta</taxon>
        <taxon>Tracheophyta</taxon>
        <taxon>Spermatophyta</taxon>
        <taxon>Magnoliopsida</taxon>
        <taxon>eudicotyledons</taxon>
        <taxon>Gunneridae</taxon>
        <taxon>Pentapetalae</taxon>
        <taxon>rosids</taxon>
        <taxon>fabids</taxon>
        <taxon>Rosales</taxon>
        <taxon>Cannabaceae</taxon>
        <taxon>Trema</taxon>
    </lineage>
</organism>
<protein>
    <submittedName>
        <fullName evidence="2">Ribonuclease H-like domain containing protein</fullName>
    </submittedName>
</protein>
<name>A0A2P5BNN7_TREOI</name>
<feature type="domain" description="RNase H type-1" evidence="1">
    <location>
        <begin position="9"/>
        <end position="85"/>
    </location>
</feature>
<dbReference type="Proteomes" id="UP000237000">
    <property type="component" value="Unassembled WGS sequence"/>
</dbReference>
<dbReference type="PANTHER" id="PTHR47723:SF18">
    <property type="entry name" value="RNASE H TYPE-1 DOMAIN-CONTAINING PROTEIN"/>
    <property type="match status" value="1"/>
</dbReference>
<dbReference type="Gene3D" id="3.30.420.10">
    <property type="entry name" value="Ribonuclease H-like superfamily/Ribonuclease H"/>
    <property type="match status" value="1"/>
</dbReference>
<proteinExistence type="predicted"/>
<dbReference type="PANTHER" id="PTHR47723">
    <property type="entry name" value="OS05G0353850 PROTEIN"/>
    <property type="match status" value="1"/>
</dbReference>
<comment type="caution">
    <text evidence="2">The sequence shown here is derived from an EMBL/GenBank/DDBJ whole genome shotgun (WGS) entry which is preliminary data.</text>
</comment>
<dbReference type="InterPro" id="IPR012337">
    <property type="entry name" value="RNaseH-like_sf"/>
</dbReference>
<evidence type="ECO:0000313" key="2">
    <source>
        <dbReference type="EMBL" id="PON50354.1"/>
    </source>
</evidence>
<gene>
    <name evidence="2" type="ORF">TorRG33x02_314840</name>
</gene>
<dbReference type="InterPro" id="IPR036397">
    <property type="entry name" value="RNaseH_sf"/>
</dbReference>
<dbReference type="EMBL" id="JXTC01000487">
    <property type="protein sequence ID" value="PON50354.1"/>
    <property type="molecule type" value="Genomic_DNA"/>
</dbReference>
<evidence type="ECO:0000313" key="3">
    <source>
        <dbReference type="Proteomes" id="UP000237000"/>
    </source>
</evidence>
<dbReference type="SUPFAM" id="SSF53098">
    <property type="entry name" value="Ribonuclease H-like"/>
    <property type="match status" value="1"/>
</dbReference>